<dbReference type="Gene3D" id="3.40.50.300">
    <property type="entry name" value="P-loop containing nucleotide triphosphate hydrolases"/>
    <property type="match status" value="1"/>
</dbReference>
<sequence length="257" mass="28607">MHVWAVANQKGGVGKTTTAVNLGALLAEQGKRVLLFDLDPQGSMTAYFKYNPDELQHSSYDLFCHKGQIPEYLPQQIIVDTPHAGLQLLPASTALATLERNISQQDGMGLVVSKTLALLWDDFDYVLIDSPPLLGVLMINALAACARLLIPVQTEYLALKGLERMVHTLDMVMKSRQKSFQYLIIPTMFDRRTQASLKCLRMLKQDYDDKVWNSMIPVDTKLRDASKEGLAINAIDPNSRAAQKYRSLLETLQNGGG</sequence>
<evidence type="ECO:0000313" key="4">
    <source>
        <dbReference type="Proteomes" id="UP000032266"/>
    </source>
</evidence>
<dbReference type="PANTHER" id="PTHR13696">
    <property type="entry name" value="P-LOOP CONTAINING NUCLEOSIDE TRIPHOSPHATE HYDROLASE"/>
    <property type="match status" value="1"/>
</dbReference>
<proteinExistence type="predicted"/>
<keyword evidence="4" id="KW-1185">Reference proteome</keyword>
<dbReference type="PIRSF" id="PIRSF009320">
    <property type="entry name" value="Nuc_binding_HP_1000"/>
    <property type="match status" value="1"/>
</dbReference>
<dbReference type="PANTHER" id="PTHR13696:SF69">
    <property type="entry name" value="PLASMID PARTITIONING PROTEIN-RELATED"/>
    <property type="match status" value="1"/>
</dbReference>
<dbReference type="Proteomes" id="UP000032266">
    <property type="component" value="Chromosome"/>
</dbReference>
<name>A0A0C5VP43_9GAMM</name>
<accession>A0A0C5VP43</accession>
<dbReference type="KEGG" id="gsn:YC6258_03127"/>
<dbReference type="SUPFAM" id="SSF52540">
    <property type="entry name" value="P-loop containing nucleoside triphosphate hydrolases"/>
    <property type="match status" value="1"/>
</dbReference>
<evidence type="ECO:0000256" key="1">
    <source>
        <dbReference type="ARBA" id="ARBA00060876"/>
    </source>
</evidence>
<dbReference type="Pfam" id="PF13614">
    <property type="entry name" value="AAA_31"/>
    <property type="match status" value="1"/>
</dbReference>
<dbReference type="OrthoDB" id="9815116at2"/>
<dbReference type="FunFam" id="3.40.50.300:FF:000285">
    <property type="entry name" value="Sporulation initiation inhibitor Soj"/>
    <property type="match status" value="1"/>
</dbReference>
<evidence type="ECO:0000259" key="2">
    <source>
        <dbReference type="Pfam" id="PF13614"/>
    </source>
</evidence>
<gene>
    <name evidence="3" type="ORF">YC6258_03127</name>
</gene>
<dbReference type="STRING" id="1445510.YC6258_03127"/>
<dbReference type="EMBL" id="CP007142">
    <property type="protein sequence ID" value="AJQ95163.1"/>
    <property type="molecule type" value="Genomic_DNA"/>
</dbReference>
<dbReference type="PATRIC" id="fig|1445510.3.peg.3091"/>
<dbReference type="AlphaFoldDB" id="A0A0C5VP43"/>
<comment type="similarity">
    <text evidence="1">To B.subtilis soj.</text>
</comment>
<dbReference type="RefSeq" id="WP_044617520.1">
    <property type="nucleotide sequence ID" value="NZ_CP007142.1"/>
</dbReference>
<dbReference type="InterPro" id="IPR025669">
    <property type="entry name" value="AAA_dom"/>
</dbReference>
<dbReference type="HOGENOM" id="CLU_037612_1_2_6"/>
<protein>
    <submittedName>
        <fullName evidence="3">ATPase involved in chromosome partitioning</fullName>
    </submittedName>
</protein>
<dbReference type="InterPro" id="IPR050678">
    <property type="entry name" value="DNA_Partitioning_ATPase"/>
</dbReference>
<dbReference type="CDD" id="cd02042">
    <property type="entry name" value="ParAB_family"/>
    <property type="match status" value="1"/>
</dbReference>
<organism evidence="3 4">
    <name type="scientific">Gynuella sunshinyii YC6258</name>
    <dbReference type="NCBI Taxonomy" id="1445510"/>
    <lineage>
        <taxon>Bacteria</taxon>
        <taxon>Pseudomonadati</taxon>
        <taxon>Pseudomonadota</taxon>
        <taxon>Gammaproteobacteria</taxon>
        <taxon>Oceanospirillales</taxon>
        <taxon>Saccharospirillaceae</taxon>
        <taxon>Gynuella</taxon>
    </lineage>
</organism>
<dbReference type="InterPro" id="IPR027417">
    <property type="entry name" value="P-loop_NTPase"/>
</dbReference>
<reference evidence="3 4" key="1">
    <citation type="submission" date="2014-01" db="EMBL/GenBank/DDBJ databases">
        <title>Full genme sequencing of cellulolytic bacterium Gynuella sunshinyii YC6258T gen. nov., sp. nov.</title>
        <authorList>
            <person name="Khan H."/>
            <person name="Chung E.J."/>
            <person name="Chung Y.R."/>
        </authorList>
    </citation>
    <scope>NUCLEOTIDE SEQUENCE [LARGE SCALE GENOMIC DNA]</scope>
    <source>
        <strain evidence="3 4">YC6258</strain>
    </source>
</reference>
<feature type="domain" description="AAA" evidence="2">
    <location>
        <begin position="2"/>
        <end position="180"/>
    </location>
</feature>
<evidence type="ECO:0000313" key="3">
    <source>
        <dbReference type="EMBL" id="AJQ95163.1"/>
    </source>
</evidence>